<dbReference type="SUPFAM" id="SSF51445">
    <property type="entry name" value="(Trans)glycosidases"/>
    <property type="match status" value="1"/>
</dbReference>
<dbReference type="OrthoDB" id="1692898at2759"/>
<dbReference type="AlphaFoldDB" id="A0A835UE53"/>
<comment type="caution">
    <text evidence="1">The sequence shown here is derived from an EMBL/GenBank/DDBJ whole genome shotgun (WGS) entry which is preliminary data.</text>
</comment>
<dbReference type="PANTHER" id="PTHR31263:SF44">
    <property type="entry name" value="OS04G0481200 PROTEIN"/>
    <property type="match status" value="1"/>
</dbReference>
<name>A0A835UE53_VANPL</name>
<accession>A0A835UE53</accession>
<dbReference type="PANTHER" id="PTHR31263">
    <property type="entry name" value="CELLULASE FAMILY PROTEIN (AFU_ORTHOLOGUE AFUA_5G14560)"/>
    <property type="match status" value="1"/>
</dbReference>
<dbReference type="Gene3D" id="3.20.20.80">
    <property type="entry name" value="Glycosidases"/>
    <property type="match status" value="1"/>
</dbReference>
<dbReference type="InterPro" id="IPR017853">
    <property type="entry name" value="GH"/>
</dbReference>
<organism evidence="1 2">
    <name type="scientific">Vanilla planifolia</name>
    <name type="common">Vanilla</name>
    <dbReference type="NCBI Taxonomy" id="51239"/>
    <lineage>
        <taxon>Eukaryota</taxon>
        <taxon>Viridiplantae</taxon>
        <taxon>Streptophyta</taxon>
        <taxon>Embryophyta</taxon>
        <taxon>Tracheophyta</taxon>
        <taxon>Spermatophyta</taxon>
        <taxon>Magnoliopsida</taxon>
        <taxon>Liliopsida</taxon>
        <taxon>Asparagales</taxon>
        <taxon>Orchidaceae</taxon>
        <taxon>Vanilloideae</taxon>
        <taxon>Vanilleae</taxon>
        <taxon>Vanilla</taxon>
    </lineage>
</organism>
<dbReference type="EMBL" id="JADCNM010000013">
    <property type="protein sequence ID" value="KAG0456056.1"/>
    <property type="molecule type" value="Genomic_DNA"/>
</dbReference>
<protein>
    <submittedName>
        <fullName evidence="1">Uncharacterized protein</fullName>
    </submittedName>
</protein>
<evidence type="ECO:0000313" key="1">
    <source>
        <dbReference type="EMBL" id="KAG0456056.1"/>
    </source>
</evidence>
<evidence type="ECO:0000313" key="2">
    <source>
        <dbReference type="Proteomes" id="UP000639772"/>
    </source>
</evidence>
<dbReference type="Proteomes" id="UP000639772">
    <property type="component" value="Chromosome 13"/>
</dbReference>
<proteinExistence type="predicted"/>
<gene>
    <name evidence="1" type="ORF">HPP92_023844</name>
</gene>
<reference evidence="1 2" key="1">
    <citation type="journal article" date="2020" name="Nat. Food">
        <title>A phased Vanilla planifolia genome enables genetic improvement of flavour and production.</title>
        <authorList>
            <person name="Hasing T."/>
            <person name="Tang H."/>
            <person name="Brym M."/>
            <person name="Khazi F."/>
            <person name="Huang T."/>
            <person name="Chambers A.H."/>
        </authorList>
    </citation>
    <scope>NUCLEOTIDE SEQUENCE [LARGE SCALE GENOMIC DNA]</scope>
    <source>
        <tissue evidence="1">Leaf</tissue>
    </source>
</reference>
<sequence length="140" mass="15208">MPSPMEVLGRVGTPNQVCGSIGASVMKGGIPGVKQGWPLFFSEFGVDQGGINTSDSRYLGCFLGLAAELDVDWALWTLQRKLLSKEGVLGMEGSMVLFSYSLVQGKELPPSCKGYQLCSLLFKVRGSLNHWNLKSLTNNY</sequence>